<gene>
    <name evidence="3" type="ORF">GWK10_10740</name>
</gene>
<keyword evidence="4" id="KW-1185">Reference proteome</keyword>
<keyword evidence="2" id="KW-0472">Membrane</keyword>
<comment type="caution">
    <text evidence="3">The sequence shown here is derived from an EMBL/GenBank/DDBJ whole genome shotgun (WGS) entry which is preliminary data.</text>
</comment>
<keyword evidence="2" id="KW-1133">Transmembrane helix</keyword>
<dbReference type="AlphaFoldDB" id="A0A6M0CV75"/>
<proteinExistence type="predicted"/>
<name>A0A6M0CV75_9FLAO</name>
<evidence type="ECO:0000313" key="4">
    <source>
        <dbReference type="Proteomes" id="UP000474296"/>
    </source>
</evidence>
<feature type="transmembrane region" description="Helical" evidence="2">
    <location>
        <begin position="60"/>
        <end position="77"/>
    </location>
</feature>
<dbReference type="RefSeq" id="WP_164032365.1">
    <property type="nucleotide sequence ID" value="NZ_JAABOQ010000004.1"/>
</dbReference>
<keyword evidence="1" id="KW-0175">Coiled coil</keyword>
<evidence type="ECO:0000256" key="2">
    <source>
        <dbReference type="SAM" id="Phobius"/>
    </source>
</evidence>
<sequence length="191" mass="22126">MRLDDNMNELFDNLKGDFDIEDPKDGHQQRFFDKLKGLDENSTAGEEEEIKVRRLNWKKPFLIAASFVIVFGLYFGLQNTNTEADLAEVSPEMQQTEIYFTSLINEELEKIEGTVDERTQQIFDDAKEQLKLLESDYSLLSQDIIDNGADRRIISAMISNLKNRIELLENVLEQIEAVKNLNNFENENTII</sequence>
<feature type="coiled-coil region" evidence="1">
    <location>
        <begin position="123"/>
        <end position="188"/>
    </location>
</feature>
<evidence type="ECO:0008006" key="5">
    <source>
        <dbReference type="Google" id="ProtNLM"/>
    </source>
</evidence>
<dbReference type="Proteomes" id="UP000474296">
    <property type="component" value="Unassembled WGS sequence"/>
</dbReference>
<evidence type="ECO:0000313" key="3">
    <source>
        <dbReference type="EMBL" id="NER17690.1"/>
    </source>
</evidence>
<accession>A0A6M0CV75</accession>
<keyword evidence="2" id="KW-0812">Transmembrane</keyword>
<dbReference type="EMBL" id="JAABOQ010000004">
    <property type="protein sequence ID" value="NER17690.1"/>
    <property type="molecule type" value="Genomic_DNA"/>
</dbReference>
<evidence type="ECO:0000256" key="1">
    <source>
        <dbReference type="SAM" id="Coils"/>
    </source>
</evidence>
<protein>
    <recommendedName>
        <fullName evidence="5">DUF4179 domain-containing protein</fullName>
    </recommendedName>
</protein>
<reference evidence="3 4" key="1">
    <citation type="submission" date="2020-01" db="EMBL/GenBank/DDBJ databases">
        <title>Spongiivirga citrea KCTC 32990T.</title>
        <authorList>
            <person name="Wang G."/>
        </authorList>
    </citation>
    <scope>NUCLEOTIDE SEQUENCE [LARGE SCALE GENOMIC DNA]</scope>
    <source>
        <strain evidence="3 4">KCTC 32990</strain>
    </source>
</reference>
<organism evidence="3 4">
    <name type="scientific">Spongiivirga citrea</name>
    <dbReference type="NCBI Taxonomy" id="1481457"/>
    <lineage>
        <taxon>Bacteria</taxon>
        <taxon>Pseudomonadati</taxon>
        <taxon>Bacteroidota</taxon>
        <taxon>Flavobacteriia</taxon>
        <taxon>Flavobacteriales</taxon>
        <taxon>Flavobacteriaceae</taxon>
        <taxon>Spongiivirga</taxon>
    </lineage>
</organism>